<dbReference type="Proteomes" id="UP000036166">
    <property type="component" value="Unassembled WGS sequence"/>
</dbReference>
<dbReference type="InterPro" id="IPR015421">
    <property type="entry name" value="PyrdxlP-dep_Trfase_major"/>
</dbReference>
<sequence>MIEYESLGRLNKSFEDEYVQCFKDLLDSGWYILGKQVATFEEAFAQYCGTKYCIGVASGLDALMLALRCYDFPVGSEVLVPSNTYIATILSILQCGLKPVLVEPDIHTYNIDPLRIEEKITKNTRAIMVVHLYGKSCDMGSIMAIADKYELPVIEDCAQAHGAMFKGQKVGTFGIGAFSFYPTKNLGALGDAGAITTNDSARNDLFRALRNYGSKVKYQNDYIGYNSRLDEIQATLLNVKLKYLDQINSYKRKLADVYLKELKGDFIKPVVSPDYFDVYHIFNIRHPRRDELKEYLLKNGIKTEIHYPIPPHKQKAMEGVIEGEYPLSEEIHKTTLSLPISYGHTLADISKVIEVLNKF</sequence>
<dbReference type="InterPro" id="IPR015422">
    <property type="entry name" value="PyrdxlP-dep_Trfase_small"/>
</dbReference>
<name>A0A0J6CRH7_9BACT</name>
<evidence type="ECO:0000256" key="1">
    <source>
        <dbReference type="ARBA" id="ARBA00022898"/>
    </source>
</evidence>
<protein>
    <submittedName>
        <fullName evidence="6">Aminotransferase</fullName>
    </submittedName>
</protein>
<dbReference type="InterPro" id="IPR000653">
    <property type="entry name" value="DegT/StrS_aminotransferase"/>
</dbReference>
<proteinExistence type="inferred from homology"/>
<evidence type="ECO:0000313" key="7">
    <source>
        <dbReference type="Proteomes" id="UP000036166"/>
    </source>
</evidence>
<dbReference type="GO" id="GO:0030170">
    <property type="term" value="F:pyridoxal phosphate binding"/>
    <property type="evidence" value="ECO:0007669"/>
    <property type="project" value="TreeGrafter"/>
</dbReference>
<dbReference type="GO" id="GO:0000271">
    <property type="term" value="P:polysaccharide biosynthetic process"/>
    <property type="evidence" value="ECO:0007669"/>
    <property type="project" value="TreeGrafter"/>
</dbReference>
<feature type="modified residue" description="N6-(pyridoxal phosphate)lysine" evidence="4">
    <location>
        <position position="184"/>
    </location>
</feature>
<comment type="caution">
    <text evidence="6">The sequence shown here is derived from an EMBL/GenBank/DDBJ whole genome shotgun (WGS) entry which is preliminary data.</text>
</comment>
<keyword evidence="1 4" id="KW-0663">Pyridoxal phosphate</keyword>
<dbReference type="InterPro" id="IPR015424">
    <property type="entry name" value="PyrdxlP-dep_Trfase"/>
</dbReference>
<feature type="active site" description="Proton acceptor" evidence="3">
    <location>
        <position position="184"/>
    </location>
</feature>
<keyword evidence="6" id="KW-0808">Transferase</keyword>
<dbReference type="PATRIC" id="fig|328812.4.peg.136"/>
<dbReference type="EMBL" id="LFJV01000001">
    <property type="protein sequence ID" value="KMM35758.1"/>
    <property type="molecule type" value="Genomic_DNA"/>
</dbReference>
<evidence type="ECO:0000256" key="2">
    <source>
        <dbReference type="ARBA" id="ARBA00037999"/>
    </source>
</evidence>
<dbReference type="CDD" id="cd00616">
    <property type="entry name" value="AHBA_syn"/>
    <property type="match status" value="1"/>
</dbReference>
<dbReference type="Gene3D" id="3.40.640.10">
    <property type="entry name" value="Type I PLP-dependent aspartate aminotransferase-like (Major domain)"/>
    <property type="match status" value="1"/>
</dbReference>
<dbReference type="GO" id="GO:0008483">
    <property type="term" value="F:transaminase activity"/>
    <property type="evidence" value="ECO:0007669"/>
    <property type="project" value="UniProtKB-KW"/>
</dbReference>
<dbReference type="PANTHER" id="PTHR30244">
    <property type="entry name" value="TRANSAMINASE"/>
    <property type="match status" value="1"/>
</dbReference>
<reference evidence="6 7" key="1">
    <citation type="submission" date="2015-06" db="EMBL/GenBank/DDBJ databases">
        <title>Draft Genome Sequence of Parabacteroides goldsteinii with Putative Novel Metallo-Beta-Lactamases Isolated from a Blood Culture from a Human Patient.</title>
        <authorList>
            <person name="Krogh T.J."/>
            <person name="Agergaard C.N."/>
            <person name="Moller-Jensen J."/>
            <person name="Justesen U.S."/>
        </authorList>
    </citation>
    <scope>NUCLEOTIDE SEQUENCE [LARGE SCALE GENOMIC DNA]</scope>
    <source>
        <strain evidence="6 7">910340</strain>
    </source>
</reference>
<dbReference type="Gene3D" id="3.90.1150.10">
    <property type="entry name" value="Aspartate Aminotransferase, domain 1"/>
    <property type="match status" value="1"/>
</dbReference>
<keyword evidence="6" id="KW-0032">Aminotransferase</keyword>
<evidence type="ECO:0000256" key="4">
    <source>
        <dbReference type="PIRSR" id="PIRSR000390-2"/>
    </source>
</evidence>
<dbReference type="Pfam" id="PF01041">
    <property type="entry name" value="DegT_DnrJ_EryC1"/>
    <property type="match status" value="1"/>
</dbReference>
<dbReference type="SUPFAM" id="SSF53383">
    <property type="entry name" value="PLP-dependent transferases"/>
    <property type="match status" value="1"/>
</dbReference>
<comment type="similarity">
    <text evidence="2 5">Belongs to the DegT/DnrJ/EryC1 family.</text>
</comment>
<evidence type="ECO:0000313" key="6">
    <source>
        <dbReference type="EMBL" id="KMM35758.1"/>
    </source>
</evidence>
<dbReference type="AlphaFoldDB" id="A0A0J6CRH7"/>
<dbReference type="RefSeq" id="WP_046146451.1">
    <property type="nucleotide sequence ID" value="NZ_AP031410.1"/>
</dbReference>
<organism evidence="6 7">
    <name type="scientific">Parabacteroides goldsteinii</name>
    <dbReference type="NCBI Taxonomy" id="328812"/>
    <lineage>
        <taxon>Bacteria</taxon>
        <taxon>Pseudomonadati</taxon>
        <taxon>Bacteroidota</taxon>
        <taxon>Bacteroidia</taxon>
        <taxon>Bacteroidales</taxon>
        <taxon>Tannerellaceae</taxon>
        <taxon>Parabacteroides</taxon>
    </lineage>
</organism>
<accession>A0A0J6CRH7</accession>
<dbReference type="PANTHER" id="PTHR30244:SF36">
    <property type="entry name" value="3-OXO-GLUCOSE-6-PHOSPHATE:GLUTAMATE AMINOTRANSFERASE"/>
    <property type="match status" value="1"/>
</dbReference>
<gene>
    <name evidence="6" type="ORF">ACM15_00540</name>
</gene>
<evidence type="ECO:0000256" key="3">
    <source>
        <dbReference type="PIRSR" id="PIRSR000390-1"/>
    </source>
</evidence>
<dbReference type="PIRSF" id="PIRSF000390">
    <property type="entry name" value="PLP_StrS"/>
    <property type="match status" value="1"/>
</dbReference>
<evidence type="ECO:0000256" key="5">
    <source>
        <dbReference type="RuleBase" id="RU004508"/>
    </source>
</evidence>